<proteinExistence type="predicted"/>
<feature type="chain" id="PRO_5046472751" evidence="2">
    <location>
        <begin position="22"/>
        <end position="580"/>
    </location>
</feature>
<comment type="caution">
    <text evidence="3">The sequence shown here is derived from an EMBL/GenBank/DDBJ whole genome shotgun (WGS) entry which is preliminary data.</text>
</comment>
<organism evidence="3 4">
    <name type="scientific">Bacteriovorax antarcticus</name>
    <dbReference type="NCBI Taxonomy" id="3088717"/>
    <lineage>
        <taxon>Bacteria</taxon>
        <taxon>Pseudomonadati</taxon>
        <taxon>Bdellovibrionota</taxon>
        <taxon>Bacteriovoracia</taxon>
        <taxon>Bacteriovoracales</taxon>
        <taxon>Bacteriovoracaceae</taxon>
        <taxon>Bacteriovorax</taxon>
    </lineage>
</organism>
<dbReference type="Proteomes" id="UP001302274">
    <property type="component" value="Unassembled WGS sequence"/>
</dbReference>
<dbReference type="RefSeq" id="WP_323578459.1">
    <property type="nucleotide sequence ID" value="NZ_JAYGJQ010000003.1"/>
</dbReference>
<feature type="signal peptide" evidence="2">
    <location>
        <begin position="1"/>
        <end position="21"/>
    </location>
</feature>
<evidence type="ECO:0000313" key="3">
    <source>
        <dbReference type="EMBL" id="MEA9358167.1"/>
    </source>
</evidence>
<dbReference type="EMBL" id="JAYGJQ010000003">
    <property type="protein sequence ID" value="MEA9358167.1"/>
    <property type="molecule type" value="Genomic_DNA"/>
</dbReference>
<keyword evidence="4" id="KW-1185">Reference proteome</keyword>
<keyword evidence="2" id="KW-0732">Signal</keyword>
<gene>
    <name evidence="3" type="ORF">SHI21_18175</name>
</gene>
<accession>A0ABU5VYX8</accession>
<evidence type="ECO:0000256" key="2">
    <source>
        <dbReference type="SAM" id="SignalP"/>
    </source>
</evidence>
<evidence type="ECO:0000256" key="1">
    <source>
        <dbReference type="SAM" id="Coils"/>
    </source>
</evidence>
<sequence length="580" mass="65623">MKQLLSLLLLMFVITTGSADAQVDVPNLGRPGTLLKEAKQGRKELLEVLLRLKDNVRELRDQPTFDEFFALLGPLDALAKEYNLALIYPDAVKEVGKNMIMHGNRWLKISVDSDKKILSYQKWADLSAALLFQGQVIEELNKIKDEELFKKAYVNLLSLETWAEVTFPNDLYLYPTYQKTISDLSFKALLTTKIIDQEEWTFWIRGLSSQSAAQDYLSFLNEKILMDSLKKEEIPQWFALAETLGKQLTAIDRLSGSVKNNYGVFVTDLTAKAIFYEYDINEASFKTIVNLLDISSLRGLIFRWVNPEKTASDVYALRLVTLSKILYLRTKELKLTQNSLELERFVSSRLGPVVASQNGIEGHYNLKGLDGREWFFTIIRETESRVVASLCDSTGVICFSFFNIQYNMERNVFFASENLPNDDSYQNAPAQIIFGADNTVSLDLPHAFKVSGRFSGKKVQSYENIMSMADENAVAIEGHFKGTMEVNGVLKEYDLMITSFGEYSIGRLESEDSVIRVDLNKGTDGKAGFIYLTSGRTGKGTWFHLRLKQEGYETLVGDAIVGGMGKLGKVRFVQYYGDDE</sequence>
<protein>
    <submittedName>
        <fullName evidence="3">Uncharacterized protein</fullName>
    </submittedName>
</protein>
<keyword evidence="1" id="KW-0175">Coiled coil</keyword>
<evidence type="ECO:0000313" key="4">
    <source>
        <dbReference type="Proteomes" id="UP001302274"/>
    </source>
</evidence>
<name>A0ABU5VYX8_9BACT</name>
<feature type="coiled-coil region" evidence="1">
    <location>
        <begin position="35"/>
        <end position="62"/>
    </location>
</feature>
<reference evidence="3 4" key="1">
    <citation type="submission" date="2023-11" db="EMBL/GenBank/DDBJ databases">
        <title>A Novel Polar Bacteriovorax (B. antarcticus) Isolated from the Biocrust in Antarctica.</title>
        <authorList>
            <person name="Mun W."/>
            <person name="Choi S.Y."/>
            <person name="Mitchell R.J."/>
        </authorList>
    </citation>
    <scope>NUCLEOTIDE SEQUENCE [LARGE SCALE GENOMIC DNA]</scope>
    <source>
        <strain evidence="3 4">PP10</strain>
    </source>
</reference>